<accession>A0A5C1NLG6</accession>
<dbReference type="RefSeq" id="WP_149286585.1">
    <property type="nucleotide sequence ID" value="NZ_CP038437.2"/>
</dbReference>
<keyword evidence="1" id="KW-0472">Membrane</keyword>
<dbReference type="Proteomes" id="UP000324285">
    <property type="component" value="Chromosome"/>
</dbReference>
<dbReference type="KEGG" id="hbh:E4T21_19295"/>
<organism evidence="2 3">
    <name type="scientific">Halomonas binhaiensis</name>
    <dbReference type="NCBI Taxonomy" id="2562282"/>
    <lineage>
        <taxon>Bacteria</taxon>
        <taxon>Pseudomonadati</taxon>
        <taxon>Pseudomonadota</taxon>
        <taxon>Gammaproteobacteria</taxon>
        <taxon>Oceanospirillales</taxon>
        <taxon>Halomonadaceae</taxon>
        <taxon>Halomonas</taxon>
    </lineage>
</organism>
<reference evidence="2" key="1">
    <citation type="submission" date="2021-02" db="EMBL/GenBank/DDBJ databases">
        <title>Strain Y2R2, a novel species of the genus Halomonas.</title>
        <authorList>
            <person name="Huang H."/>
        </authorList>
    </citation>
    <scope>NUCLEOTIDE SEQUENCE</scope>
    <source>
        <strain evidence="2">Y2R2</strain>
    </source>
</reference>
<evidence type="ECO:0000313" key="2">
    <source>
        <dbReference type="EMBL" id="QEM83463.1"/>
    </source>
</evidence>
<protein>
    <submittedName>
        <fullName evidence="2">Uncharacterized protein</fullName>
    </submittedName>
</protein>
<keyword evidence="1" id="KW-0812">Transmembrane</keyword>
<evidence type="ECO:0000313" key="3">
    <source>
        <dbReference type="Proteomes" id="UP000324285"/>
    </source>
</evidence>
<dbReference type="AlphaFoldDB" id="A0A5C1NLG6"/>
<keyword evidence="1" id="KW-1133">Transmembrane helix</keyword>
<evidence type="ECO:0000256" key="1">
    <source>
        <dbReference type="SAM" id="Phobius"/>
    </source>
</evidence>
<name>A0A5C1NLG6_9GAMM</name>
<keyword evidence="3" id="KW-1185">Reference proteome</keyword>
<proteinExistence type="predicted"/>
<feature type="transmembrane region" description="Helical" evidence="1">
    <location>
        <begin position="42"/>
        <end position="59"/>
    </location>
</feature>
<gene>
    <name evidence="2" type="ORF">E4T21_19295</name>
</gene>
<sequence length="63" mass="6643">MYSILRISAAALAAIAFGVLMSRLQANLANDPLLSFASYGRYAPEILGAIIGVGTWSLLGESR</sequence>
<dbReference type="EMBL" id="CP038437">
    <property type="protein sequence ID" value="QEM83463.1"/>
    <property type="molecule type" value="Genomic_DNA"/>
</dbReference>